<evidence type="ECO:0000313" key="3">
    <source>
        <dbReference type="Proteomes" id="UP001382904"/>
    </source>
</evidence>
<name>A0ABU8U9W8_9ACTN</name>
<reference evidence="2 3" key="1">
    <citation type="submission" date="2024-03" db="EMBL/GenBank/DDBJ databases">
        <title>Novel Streptomyces species of biotechnological and ecological value are a feature of Machair soil.</title>
        <authorList>
            <person name="Prole J.R."/>
            <person name="Goodfellow M."/>
            <person name="Allenby N."/>
            <person name="Ward A.C."/>
        </authorList>
    </citation>
    <scope>NUCLEOTIDE SEQUENCE [LARGE SCALE GENOMIC DNA]</scope>
    <source>
        <strain evidence="2 3">MS1.HAVA.3</strain>
    </source>
</reference>
<organism evidence="2 3">
    <name type="scientific">Streptomyces caledonius</name>
    <dbReference type="NCBI Taxonomy" id="3134107"/>
    <lineage>
        <taxon>Bacteria</taxon>
        <taxon>Bacillati</taxon>
        <taxon>Actinomycetota</taxon>
        <taxon>Actinomycetes</taxon>
        <taxon>Kitasatosporales</taxon>
        <taxon>Streptomycetaceae</taxon>
        <taxon>Streptomyces</taxon>
    </lineage>
</organism>
<keyword evidence="3" id="KW-1185">Reference proteome</keyword>
<evidence type="ECO:0000256" key="1">
    <source>
        <dbReference type="SAM" id="MobiDB-lite"/>
    </source>
</evidence>
<proteinExistence type="predicted"/>
<comment type="caution">
    <text evidence="2">The sequence shown here is derived from an EMBL/GenBank/DDBJ whole genome shotgun (WGS) entry which is preliminary data.</text>
</comment>
<gene>
    <name evidence="2" type="ORF">WKI68_32150</name>
</gene>
<evidence type="ECO:0000313" key="2">
    <source>
        <dbReference type="EMBL" id="MEJ8644687.1"/>
    </source>
</evidence>
<dbReference type="EMBL" id="JBBKAM010000002">
    <property type="protein sequence ID" value="MEJ8644687.1"/>
    <property type="molecule type" value="Genomic_DNA"/>
</dbReference>
<dbReference type="Proteomes" id="UP001382904">
    <property type="component" value="Unassembled WGS sequence"/>
</dbReference>
<feature type="compositionally biased region" description="Polar residues" evidence="1">
    <location>
        <begin position="28"/>
        <end position="37"/>
    </location>
</feature>
<feature type="region of interest" description="Disordered" evidence="1">
    <location>
        <begin position="1"/>
        <end position="40"/>
    </location>
</feature>
<accession>A0ABU8U9W8</accession>
<sequence>MSRQASHAPSYARASASGSPPKAKASFVGSSAGSSPRRTARASVGAAWAGVLSLPRYAAQSAKPSESHSGVVAVVAARVATWVAS</sequence>
<protein>
    <submittedName>
        <fullName evidence="2">Uncharacterized protein</fullName>
    </submittedName>
</protein>
<feature type="compositionally biased region" description="Low complexity" evidence="1">
    <location>
        <begin position="14"/>
        <end position="26"/>
    </location>
</feature>